<dbReference type="AlphaFoldDB" id="A0A2H0CUW2"/>
<evidence type="ECO:0000313" key="2">
    <source>
        <dbReference type="Proteomes" id="UP000230638"/>
    </source>
</evidence>
<sequence>MNYFPYIGITGFTQQNEVKAVIEGETLQCVPPDRKIMIGVLANSQTLIGMKQALPNLYPDAKVIPNIFFRHEQLFNVVCYHSDLTVAPAYYKELELITKSCGEPLNGIQLHNVWPHPNIIAIYRSVFPRIKIILRIGDKAFRAVDFSGKLSAKAVAKRIAERIIWYEDTIDAVLIDRSDGYGKQICIGLADACLRVFHNRIPHLHASVAGGFSSDDSAIEPFRALVKHFPDISIDTESGIRNAANRLDIGQVKMYIKKVSLAIRMPDYQPAA</sequence>
<name>A0A2H0CUW2_9BACT</name>
<proteinExistence type="predicted"/>
<dbReference type="Proteomes" id="UP000230638">
    <property type="component" value="Unassembled WGS sequence"/>
</dbReference>
<evidence type="ECO:0000313" key="1">
    <source>
        <dbReference type="EMBL" id="PIP73725.1"/>
    </source>
</evidence>
<protein>
    <recommendedName>
        <fullName evidence="3">Phosphoribosylanthranilate isomerase</fullName>
    </recommendedName>
</protein>
<comment type="caution">
    <text evidence="1">The sequence shown here is derived from an EMBL/GenBank/DDBJ whole genome shotgun (WGS) entry which is preliminary data.</text>
</comment>
<gene>
    <name evidence="1" type="ORF">COW88_01055</name>
</gene>
<dbReference type="EMBL" id="PCTL01000009">
    <property type="protein sequence ID" value="PIP73725.1"/>
    <property type="molecule type" value="Genomic_DNA"/>
</dbReference>
<organism evidence="1 2">
    <name type="scientific">Candidatus Lloydbacteria bacterium CG22_combo_CG10-13_8_21_14_all_47_15</name>
    <dbReference type="NCBI Taxonomy" id="1974635"/>
    <lineage>
        <taxon>Bacteria</taxon>
        <taxon>Candidatus Lloydiibacteriota</taxon>
    </lineage>
</organism>
<accession>A0A2H0CUW2</accession>
<reference evidence="1 2" key="1">
    <citation type="submission" date="2017-09" db="EMBL/GenBank/DDBJ databases">
        <title>Depth-based differentiation of microbial function through sediment-hosted aquifers and enrichment of novel symbionts in the deep terrestrial subsurface.</title>
        <authorList>
            <person name="Probst A.J."/>
            <person name="Ladd B."/>
            <person name="Jarett J.K."/>
            <person name="Geller-Mcgrath D.E."/>
            <person name="Sieber C.M."/>
            <person name="Emerson J.B."/>
            <person name="Anantharaman K."/>
            <person name="Thomas B.C."/>
            <person name="Malmstrom R."/>
            <person name="Stieglmeier M."/>
            <person name="Klingl A."/>
            <person name="Woyke T."/>
            <person name="Ryan C.M."/>
            <person name="Banfield J.F."/>
        </authorList>
    </citation>
    <scope>NUCLEOTIDE SEQUENCE [LARGE SCALE GENOMIC DNA]</scope>
    <source>
        <strain evidence="1">CG22_combo_CG10-13_8_21_14_all_47_15</strain>
    </source>
</reference>
<evidence type="ECO:0008006" key="3">
    <source>
        <dbReference type="Google" id="ProtNLM"/>
    </source>
</evidence>